<dbReference type="Proteomes" id="UP000266861">
    <property type="component" value="Unassembled WGS sequence"/>
</dbReference>
<dbReference type="InterPro" id="IPR042653">
    <property type="entry name" value="Leng9"/>
</dbReference>
<feature type="coiled-coil region" evidence="1">
    <location>
        <begin position="120"/>
        <end position="161"/>
    </location>
</feature>
<dbReference type="PANTHER" id="PTHR46729">
    <property type="entry name" value="LEUKOCYTE RECEPTOR CLUSTER MEMBER 9"/>
    <property type="match status" value="1"/>
</dbReference>
<gene>
    <name evidence="4" type="ORF">Glove_101g15</name>
</gene>
<evidence type="ECO:0000256" key="1">
    <source>
        <dbReference type="SAM" id="Coils"/>
    </source>
</evidence>
<sequence length="164" mass="19762">MQRLKPAYEIYKRLKWDKECVPEGDFVVGYEDRFLGILEATLENFETEEIPFHRIRYFKNLATGQIVWDREKRIDHITSNYSNPHSSGDELQGSSSDDIPISSTKSKKKYLKLRRKKYLQKTLNEAREQLADEIRIEEEHVKQYEDRMREVEERLKRFQELQTC</sequence>
<reference evidence="4 5" key="1">
    <citation type="submission" date="2018-08" db="EMBL/GenBank/DDBJ databases">
        <title>Genome and evolution of the arbuscular mycorrhizal fungus Diversispora epigaea (formerly Glomus versiforme) and its bacterial endosymbionts.</title>
        <authorList>
            <person name="Sun X."/>
            <person name="Fei Z."/>
            <person name="Harrison M."/>
        </authorList>
    </citation>
    <scope>NUCLEOTIDE SEQUENCE [LARGE SCALE GENOMIC DNA]</scope>
    <source>
        <strain evidence="4 5">IT104</strain>
    </source>
</reference>
<accession>A0A397JAH3</accession>
<keyword evidence="5" id="KW-1185">Reference proteome</keyword>
<dbReference type="AlphaFoldDB" id="A0A397JAH3"/>
<dbReference type="InterPro" id="IPR040459">
    <property type="entry name" value="MJ1316"/>
</dbReference>
<feature type="domain" description="MJ1316 RNA cyclic group end recognition" evidence="3">
    <location>
        <begin position="4"/>
        <end position="70"/>
    </location>
</feature>
<keyword evidence="1" id="KW-0175">Coiled coil</keyword>
<organism evidence="4 5">
    <name type="scientific">Diversispora epigaea</name>
    <dbReference type="NCBI Taxonomy" id="1348612"/>
    <lineage>
        <taxon>Eukaryota</taxon>
        <taxon>Fungi</taxon>
        <taxon>Fungi incertae sedis</taxon>
        <taxon>Mucoromycota</taxon>
        <taxon>Glomeromycotina</taxon>
        <taxon>Glomeromycetes</taxon>
        <taxon>Diversisporales</taxon>
        <taxon>Diversisporaceae</taxon>
        <taxon>Diversispora</taxon>
    </lineage>
</organism>
<evidence type="ECO:0000259" key="3">
    <source>
        <dbReference type="Pfam" id="PF04457"/>
    </source>
</evidence>
<feature type="region of interest" description="Disordered" evidence="2">
    <location>
        <begin position="79"/>
        <end position="102"/>
    </location>
</feature>
<comment type="caution">
    <text evidence="4">The sequence shown here is derived from an EMBL/GenBank/DDBJ whole genome shotgun (WGS) entry which is preliminary data.</text>
</comment>
<name>A0A397JAH3_9GLOM</name>
<evidence type="ECO:0000256" key="2">
    <source>
        <dbReference type="SAM" id="MobiDB-lite"/>
    </source>
</evidence>
<proteinExistence type="predicted"/>
<dbReference type="STRING" id="1348612.A0A397JAH3"/>
<dbReference type="EMBL" id="PQFF01000094">
    <property type="protein sequence ID" value="RHZ82986.1"/>
    <property type="molecule type" value="Genomic_DNA"/>
</dbReference>
<dbReference type="OrthoDB" id="10263155at2759"/>
<evidence type="ECO:0000313" key="5">
    <source>
        <dbReference type="Proteomes" id="UP000266861"/>
    </source>
</evidence>
<protein>
    <recommendedName>
        <fullName evidence="3">MJ1316 RNA cyclic group end recognition domain-containing protein</fullName>
    </recommendedName>
</protein>
<dbReference type="PANTHER" id="PTHR46729:SF1">
    <property type="entry name" value="LEUKOCYTE RECEPTOR CLUSTER MEMBER 9"/>
    <property type="match status" value="1"/>
</dbReference>
<evidence type="ECO:0000313" key="4">
    <source>
        <dbReference type="EMBL" id="RHZ82986.1"/>
    </source>
</evidence>
<dbReference type="Pfam" id="PF04457">
    <property type="entry name" value="MJ1316"/>
    <property type="match status" value="1"/>
</dbReference>